<comment type="caution">
    <text evidence="3">The sequence shown here is derived from an EMBL/GenBank/DDBJ whole genome shotgun (WGS) entry which is preliminary data.</text>
</comment>
<accession>A0AAV6P7W2</accession>
<dbReference type="GO" id="GO:0004869">
    <property type="term" value="F:cysteine-type endopeptidase inhibitor activity"/>
    <property type="evidence" value="ECO:0007669"/>
    <property type="project" value="InterPro"/>
</dbReference>
<dbReference type="Pfam" id="PF00031">
    <property type="entry name" value="Cystatin"/>
    <property type="match status" value="1"/>
</dbReference>
<organism evidence="3 4">
    <name type="scientific">Cucurbita argyrosperma subsp. sororia</name>
    <dbReference type="NCBI Taxonomy" id="37648"/>
    <lineage>
        <taxon>Eukaryota</taxon>
        <taxon>Viridiplantae</taxon>
        <taxon>Streptophyta</taxon>
        <taxon>Embryophyta</taxon>
        <taxon>Tracheophyta</taxon>
        <taxon>Spermatophyta</taxon>
        <taxon>Magnoliopsida</taxon>
        <taxon>eudicotyledons</taxon>
        <taxon>Gunneridae</taxon>
        <taxon>Pentapetalae</taxon>
        <taxon>rosids</taxon>
        <taxon>fabids</taxon>
        <taxon>Cucurbitales</taxon>
        <taxon>Cucurbitaceae</taxon>
        <taxon>Cucurbiteae</taxon>
        <taxon>Cucurbita</taxon>
    </lineage>
</organism>
<name>A0AAV6P7W2_9ROSI</name>
<dbReference type="PANTHER" id="PTHR31260">
    <property type="entry name" value="CYSTATIN/MONELLIN SUPERFAMILY PROTEIN"/>
    <property type="match status" value="1"/>
</dbReference>
<reference evidence="3 4" key="1">
    <citation type="journal article" date="2021" name="Hortic Res">
        <title>The domestication of Cucurbita argyrosperma as revealed by the genome of its wild relative.</title>
        <authorList>
            <person name="Barrera-Redondo J."/>
            <person name="Sanchez-de la Vega G."/>
            <person name="Aguirre-Liguori J.A."/>
            <person name="Castellanos-Morales G."/>
            <person name="Gutierrez-Guerrero Y.T."/>
            <person name="Aguirre-Dugua X."/>
            <person name="Aguirre-Planter E."/>
            <person name="Tenaillon M.I."/>
            <person name="Lira-Saade R."/>
            <person name="Eguiarte L.E."/>
        </authorList>
    </citation>
    <scope>NUCLEOTIDE SEQUENCE [LARGE SCALE GENOMIC DNA]</scope>
    <source>
        <strain evidence="3">JBR-2021</strain>
    </source>
</reference>
<evidence type="ECO:0000256" key="1">
    <source>
        <dbReference type="SAM" id="MobiDB-lite"/>
    </source>
</evidence>
<protein>
    <recommendedName>
        <fullName evidence="2">Cystatin domain-containing protein</fullName>
    </recommendedName>
</protein>
<evidence type="ECO:0000313" key="4">
    <source>
        <dbReference type="Proteomes" id="UP000685013"/>
    </source>
</evidence>
<feature type="non-terminal residue" evidence="3">
    <location>
        <position position="1"/>
    </location>
</feature>
<dbReference type="Proteomes" id="UP000685013">
    <property type="component" value="Chromosome 1"/>
</dbReference>
<dbReference type="PANTHER" id="PTHR31260:SF69">
    <property type="entry name" value="CYSTATIN_MONELLIN SUPERFAMILY PROTEIN"/>
    <property type="match status" value="1"/>
</dbReference>
<dbReference type="CDD" id="cd00042">
    <property type="entry name" value="CY"/>
    <property type="match status" value="1"/>
</dbReference>
<dbReference type="InterPro" id="IPR006525">
    <property type="entry name" value="Cystatin-related_pln"/>
</dbReference>
<feature type="compositionally biased region" description="Acidic residues" evidence="1">
    <location>
        <begin position="16"/>
        <end position="25"/>
    </location>
</feature>
<gene>
    <name evidence="3" type="ORF">SDJN03_00765</name>
</gene>
<dbReference type="EMBL" id="JAGKQH010000001">
    <property type="protein sequence ID" value="KAG6607423.1"/>
    <property type="molecule type" value="Genomic_DNA"/>
</dbReference>
<feature type="domain" description="Cystatin" evidence="2">
    <location>
        <begin position="52"/>
        <end position="148"/>
    </location>
</feature>
<proteinExistence type="predicted"/>
<evidence type="ECO:0000313" key="3">
    <source>
        <dbReference type="EMBL" id="KAG6607423.1"/>
    </source>
</evidence>
<dbReference type="InterPro" id="IPR000010">
    <property type="entry name" value="Cystatin_dom"/>
</dbReference>
<sequence length="227" mass="25589">MTPTVQANQPNNPYDLDYDSDDDELTPEELSRYNEAALASDGFDVPTLRDSSEVGLIVPVSEKLLSKPYLRECAQKAISEYNIENGTNYEFVKIVKATHQASWGLLYYITFDVKQIGIEFLTTTFEAKVLHAIDDSAHSIFRLSLSPQDSVFVRPAAGLRFRSSGAGLRFRSFVRRRDSVFVRPARDSVFVRSFGGRTPFSFVQRRHSVFVRRGSLFVHPAAAVRPS</sequence>
<feature type="compositionally biased region" description="Polar residues" evidence="1">
    <location>
        <begin position="1"/>
        <end position="12"/>
    </location>
</feature>
<dbReference type="SMART" id="SM00043">
    <property type="entry name" value="CY"/>
    <property type="match status" value="1"/>
</dbReference>
<dbReference type="AlphaFoldDB" id="A0AAV6P7W2"/>
<feature type="region of interest" description="Disordered" evidence="1">
    <location>
        <begin position="1"/>
        <end position="25"/>
    </location>
</feature>
<keyword evidence="4" id="KW-1185">Reference proteome</keyword>
<evidence type="ECO:0000259" key="2">
    <source>
        <dbReference type="SMART" id="SM00043"/>
    </source>
</evidence>
<dbReference type="NCBIfam" id="TIGR01638">
    <property type="entry name" value="Atha_cystat_rel"/>
    <property type="match status" value="1"/>
</dbReference>
<dbReference type="InterPro" id="IPR006462">
    <property type="entry name" value="MS5"/>
</dbReference>